<comment type="caution">
    <text evidence="3">The sequence shown here is derived from an EMBL/GenBank/DDBJ whole genome shotgun (WGS) entry which is preliminary data.</text>
</comment>
<dbReference type="Pfam" id="PF10022">
    <property type="entry name" value="DUF2264"/>
    <property type="match status" value="1"/>
</dbReference>
<protein>
    <submittedName>
        <fullName evidence="3">DUF2264 domain-containing protein</fullName>
    </submittedName>
</protein>
<evidence type="ECO:0000313" key="3">
    <source>
        <dbReference type="EMBL" id="KAB7741499.1"/>
    </source>
</evidence>
<name>A0A6N6VJT6_9HYPH</name>
<feature type="domain" description="DUF2264" evidence="1">
    <location>
        <begin position="16"/>
        <end position="354"/>
    </location>
</feature>
<dbReference type="EMBL" id="WESC01000003">
    <property type="protein sequence ID" value="KAB7741499.1"/>
    <property type="molecule type" value="Genomic_DNA"/>
</dbReference>
<evidence type="ECO:0000259" key="1">
    <source>
        <dbReference type="Pfam" id="PF10022"/>
    </source>
</evidence>
<dbReference type="PANTHER" id="PTHR35339:SF4">
    <property type="entry name" value="LINALOOL DEHYDRATASE_ISOMERASE DOMAIN-CONTAINING PROTEIN"/>
    <property type="match status" value="1"/>
</dbReference>
<dbReference type="RefSeq" id="WP_152214802.1">
    <property type="nucleotide sequence ID" value="NZ_WESC01000003.1"/>
</dbReference>
<dbReference type="InterPro" id="IPR049237">
    <property type="entry name" value="DUF2264_C"/>
</dbReference>
<reference evidence="3 4" key="1">
    <citation type="submission" date="2019-09" db="EMBL/GenBank/DDBJ databases">
        <title>Parvibaculum sedimenti sp. nov., isolated from sediment.</title>
        <authorList>
            <person name="Wang Y."/>
        </authorList>
    </citation>
    <scope>NUCLEOTIDE SEQUENCE [LARGE SCALE GENOMIC DNA]</scope>
    <source>
        <strain evidence="3 4">HXT-9</strain>
    </source>
</reference>
<dbReference type="InterPro" id="IPR049349">
    <property type="entry name" value="DUF2264_N"/>
</dbReference>
<organism evidence="3 4">
    <name type="scientific">Parvibaculum sedimenti</name>
    <dbReference type="NCBI Taxonomy" id="2608632"/>
    <lineage>
        <taxon>Bacteria</taxon>
        <taxon>Pseudomonadati</taxon>
        <taxon>Pseudomonadota</taxon>
        <taxon>Alphaproteobacteria</taxon>
        <taxon>Hyphomicrobiales</taxon>
        <taxon>Parvibaculaceae</taxon>
        <taxon>Parvibaculum</taxon>
    </lineage>
</organism>
<dbReference type="Pfam" id="PF20938">
    <property type="entry name" value="DUF2264_C"/>
    <property type="match status" value="1"/>
</dbReference>
<accession>A0A6N6VJT6</accession>
<dbReference type="InterPro" id="IPR016624">
    <property type="entry name" value="UCP014753"/>
</dbReference>
<dbReference type="AlphaFoldDB" id="A0A6N6VJT6"/>
<evidence type="ECO:0000313" key="4">
    <source>
        <dbReference type="Proteomes" id="UP000468901"/>
    </source>
</evidence>
<gene>
    <name evidence="3" type="ORF">F2P47_03570</name>
</gene>
<feature type="domain" description="DUF2264" evidence="2">
    <location>
        <begin position="365"/>
        <end position="599"/>
    </location>
</feature>
<proteinExistence type="predicted"/>
<evidence type="ECO:0000259" key="2">
    <source>
        <dbReference type="Pfam" id="PF20938"/>
    </source>
</evidence>
<dbReference type="PIRSF" id="PIRSF014753">
    <property type="entry name" value="UCP014753"/>
    <property type="match status" value="1"/>
</dbReference>
<dbReference type="PANTHER" id="PTHR35339">
    <property type="entry name" value="LINALOOL DEHYDRATASE_ISOMERASE DOMAIN-CONTAINING PROTEIN"/>
    <property type="match status" value="1"/>
</dbReference>
<sequence length="606" mass="66967">MISTSTNPLAGNPLATRDDVARAALELFKPLLACFSPGRARVRVGISHAVFDATAAELEGFARPLWGLAPLAAGGFDFLHWDLYREGLANGVDPAHPEYWEEPRNCDQRLVEMAAIGFALALVPEHIWSPLPDAAKHNVARWLHRINEVGIVDNNWLFFRVIVNLGLKRVGAPCNPQAVEAALARLDSFYLGDGWYRDGAENQVDHYIAFAFHFYGLIYAKLSGDAGRAEIFRSRARLFAHDYRRWFAADGAALPFGRSLTYRFAPAGFWGALAFADVEALPWGEVKGVYLRHLRWWSHREIADARGALTIGYAYDNPTMGEQYNSPQSPYWAMKAFLPLALPASHPFWATEEATASPSPHAAAPQRHPGMIIVEDSAHVVALSGGQTVPAHRGAAAKYGKFAYSSRFGFSVGSPMSKRADIMPDNMLTLAHPDRPDRYAIRRDATVVSIEPGFIHTGWTPWEAAAWRQWRNVTVDTWLITTDLPWVLRIHRIKSPTALLSREGGFSIDRTGGEELPQPIERNALVRSAAGLSGICDLEGGRRARIGAPAEQTSLIWPRTLLPLLEGEHAPGEFTLATAIFISTEPDVEPRWSEVPALPDGPWLAL</sequence>
<dbReference type="Proteomes" id="UP000468901">
    <property type="component" value="Unassembled WGS sequence"/>
</dbReference>
<keyword evidence="4" id="KW-1185">Reference proteome</keyword>